<dbReference type="GO" id="GO:0016567">
    <property type="term" value="P:protein ubiquitination"/>
    <property type="evidence" value="ECO:0007669"/>
    <property type="project" value="TreeGrafter"/>
</dbReference>
<keyword evidence="6" id="KW-0732">Signal</keyword>
<dbReference type="PANTHER" id="PTHR14255">
    <property type="entry name" value="CEREBLON"/>
    <property type="match status" value="1"/>
</dbReference>
<comment type="caution">
    <text evidence="7">The sequence shown here is derived from an EMBL/GenBank/DDBJ whole genome shotgun (WGS) entry which is preliminary data.</text>
</comment>
<dbReference type="EMBL" id="SPLM01000108">
    <property type="protein sequence ID" value="TMW60522.1"/>
    <property type="molecule type" value="Genomic_DNA"/>
</dbReference>
<proteinExistence type="predicted"/>
<feature type="transmembrane region" description="Helical" evidence="5">
    <location>
        <begin position="414"/>
        <end position="435"/>
    </location>
</feature>
<dbReference type="Pfam" id="PF01925">
    <property type="entry name" value="TauE"/>
    <property type="match status" value="2"/>
</dbReference>
<keyword evidence="3 5" id="KW-1133">Transmembrane helix</keyword>
<feature type="chain" id="PRO_5035424995" description="Sulfite exporter TauE/SafE family protein" evidence="6">
    <location>
        <begin position="22"/>
        <end position="547"/>
    </location>
</feature>
<dbReference type="InterPro" id="IPR002781">
    <property type="entry name" value="TM_pro_TauE-like"/>
</dbReference>
<accession>A0A8K1CE03</accession>
<name>A0A8K1CE03_PYTOL</name>
<dbReference type="OrthoDB" id="434519at2759"/>
<feature type="transmembrane region" description="Helical" evidence="5">
    <location>
        <begin position="508"/>
        <end position="529"/>
    </location>
</feature>
<evidence type="ECO:0000256" key="3">
    <source>
        <dbReference type="ARBA" id="ARBA00022989"/>
    </source>
</evidence>
<comment type="subcellular location">
    <subcellularLocation>
        <location evidence="1">Membrane</location>
        <topology evidence="1">Multi-pass membrane protein</topology>
    </subcellularLocation>
</comment>
<dbReference type="Proteomes" id="UP000794436">
    <property type="component" value="Unassembled WGS sequence"/>
</dbReference>
<feature type="transmembrane region" description="Helical" evidence="5">
    <location>
        <begin position="480"/>
        <end position="502"/>
    </location>
</feature>
<protein>
    <recommendedName>
        <fullName evidence="9">Sulfite exporter TauE/SafE family protein</fullName>
    </recommendedName>
</protein>
<evidence type="ECO:0000256" key="1">
    <source>
        <dbReference type="ARBA" id="ARBA00004141"/>
    </source>
</evidence>
<evidence type="ECO:0000256" key="5">
    <source>
        <dbReference type="SAM" id="Phobius"/>
    </source>
</evidence>
<evidence type="ECO:0000313" key="7">
    <source>
        <dbReference type="EMBL" id="TMW60522.1"/>
    </source>
</evidence>
<gene>
    <name evidence="7" type="ORF">Poli38472_000564</name>
</gene>
<evidence type="ECO:0000313" key="8">
    <source>
        <dbReference type="Proteomes" id="UP000794436"/>
    </source>
</evidence>
<sequence>MAAHRLVLALYVLSFAASVYAEDGRTPVEVDVDAKAVQGIHELSCEAAADCVGVGFKSAACRHGVCVEDSLFPLSDTEIYGSIAAFLSNILAAGSGLGGGGLLVPLYILTMGLTSHDAIPLSKATIFGSAIASFILNVRKRHPLARDRPLIDYETVLLMEPMTLAGTIIGVNMNAVFPEWLITICIVWLLTKTAQRTLVKGKKIWAEETAADNKILSDIVAYWKLLPYESKFKQFQAVARAYIKWKSYKRSDKLVMKLEPSNPQDDDRMSLASTVLSINDTDEDDGSDANEEETLMNAGVKKTDLLTDHMPSLEELKEYRRRVPFVDVFVLFLTWIGLVLFSLAKGGHGTASIVGIQCGSVSYWSLVAMSFPFFAIVTLYYAVKIARVHRFLQASGYEYLKGDMVWTKSATFKYPALCTAAGLAAGLLGIGGGMVKGPLLLEMGLLPQVSSATSSSMILFTSSATTIQFIILGTLSVEHALWHGMVGFFAGLIGQIGLSYLIKKYRKTAFVIFLVAGVVGSSGIIMGILGARKVLRDGMGNFRPLCG</sequence>
<dbReference type="PANTHER" id="PTHR14255:SF3">
    <property type="entry name" value="SULFITE EXPORTER TAUE_SAFE FAMILY PROTEIN 5-RELATED"/>
    <property type="match status" value="1"/>
</dbReference>
<keyword evidence="4 5" id="KW-0472">Membrane</keyword>
<feature type="signal peptide" evidence="6">
    <location>
        <begin position="1"/>
        <end position="21"/>
    </location>
</feature>
<evidence type="ECO:0000256" key="6">
    <source>
        <dbReference type="SAM" id="SignalP"/>
    </source>
</evidence>
<dbReference type="AlphaFoldDB" id="A0A8K1CE03"/>
<feature type="transmembrane region" description="Helical" evidence="5">
    <location>
        <begin position="325"/>
        <end position="343"/>
    </location>
</feature>
<keyword evidence="2 5" id="KW-0812">Transmembrane</keyword>
<reference evidence="7" key="1">
    <citation type="submission" date="2019-03" db="EMBL/GenBank/DDBJ databases">
        <title>Long read genome sequence of the mycoparasitic Pythium oligandrum ATCC 38472 isolated from sugarbeet rhizosphere.</title>
        <authorList>
            <person name="Gaulin E."/>
        </authorList>
    </citation>
    <scope>NUCLEOTIDE SEQUENCE</scope>
    <source>
        <strain evidence="7">ATCC 38472_TT</strain>
    </source>
</reference>
<feature type="transmembrane region" description="Helical" evidence="5">
    <location>
        <begin position="164"/>
        <end position="190"/>
    </location>
</feature>
<dbReference type="GO" id="GO:0031464">
    <property type="term" value="C:Cul4A-RING E3 ubiquitin ligase complex"/>
    <property type="evidence" value="ECO:0007669"/>
    <property type="project" value="TreeGrafter"/>
</dbReference>
<evidence type="ECO:0008006" key="9">
    <source>
        <dbReference type="Google" id="ProtNLM"/>
    </source>
</evidence>
<dbReference type="GO" id="GO:0016020">
    <property type="term" value="C:membrane"/>
    <property type="evidence" value="ECO:0007669"/>
    <property type="project" value="UniProtKB-SubCell"/>
</dbReference>
<keyword evidence="8" id="KW-1185">Reference proteome</keyword>
<evidence type="ECO:0000256" key="4">
    <source>
        <dbReference type="ARBA" id="ARBA00023136"/>
    </source>
</evidence>
<feature type="transmembrane region" description="Helical" evidence="5">
    <location>
        <begin position="363"/>
        <end position="383"/>
    </location>
</feature>
<feature type="transmembrane region" description="Helical" evidence="5">
    <location>
        <begin position="79"/>
        <end position="109"/>
    </location>
</feature>
<organism evidence="7 8">
    <name type="scientific">Pythium oligandrum</name>
    <name type="common">Mycoparasitic fungus</name>
    <dbReference type="NCBI Taxonomy" id="41045"/>
    <lineage>
        <taxon>Eukaryota</taxon>
        <taxon>Sar</taxon>
        <taxon>Stramenopiles</taxon>
        <taxon>Oomycota</taxon>
        <taxon>Peronosporomycetes</taxon>
        <taxon>Pythiales</taxon>
        <taxon>Pythiaceae</taxon>
        <taxon>Pythium</taxon>
    </lineage>
</organism>
<evidence type="ECO:0000256" key="2">
    <source>
        <dbReference type="ARBA" id="ARBA00022692"/>
    </source>
</evidence>